<dbReference type="Proteomes" id="UP000501534">
    <property type="component" value="Chromosome"/>
</dbReference>
<keyword evidence="2" id="KW-1003">Cell membrane</keyword>
<dbReference type="SMART" id="SM00382">
    <property type="entry name" value="AAA"/>
    <property type="match status" value="1"/>
</dbReference>
<keyword evidence="2" id="KW-0472">Membrane</keyword>
<keyword evidence="4 6" id="KW-0067">ATP-binding</keyword>
<accession>A0A6M4GXT9</accession>
<dbReference type="RefSeq" id="WP_171094001.1">
    <property type="nucleotide sequence ID" value="NZ_CP053069.1"/>
</dbReference>
<dbReference type="KEGG" id="uru:DSM104443_03183"/>
<feature type="domain" description="ABC transporter" evidence="5">
    <location>
        <begin position="5"/>
        <end position="246"/>
    </location>
</feature>
<dbReference type="InterPro" id="IPR051120">
    <property type="entry name" value="ABC_AA/LPS_Transport"/>
</dbReference>
<dbReference type="Gene3D" id="3.40.50.300">
    <property type="entry name" value="P-loop containing nucleotide triphosphate hydrolases"/>
    <property type="match status" value="1"/>
</dbReference>
<dbReference type="InterPro" id="IPR032823">
    <property type="entry name" value="BCA_ABC_TP_C"/>
</dbReference>
<dbReference type="GO" id="GO:0016887">
    <property type="term" value="F:ATP hydrolysis activity"/>
    <property type="evidence" value="ECO:0007669"/>
    <property type="project" value="InterPro"/>
</dbReference>
<dbReference type="AlphaFoldDB" id="A0A6M4GXT9"/>
<organism evidence="6 7">
    <name type="scientific">Usitatibacter rugosus</name>
    <dbReference type="NCBI Taxonomy" id="2732067"/>
    <lineage>
        <taxon>Bacteria</taxon>
        <taxon>Pseudomonadati</taxon>
        <taxon>Pseudomonadota</taxon>
        <taxon>Betaproteobacteria</taxon>
        <taxon>Nitrosomonadales</taxon>
        <taxon>Usitatibacteraceae</taxon>
        <taxon>Usitatibacter</taxon>
    </lineage>
</organism>
<dbReference type="SUPFAM" id="SSF52540">
    <property type="entry name" value="P-loop containing nucleoside triphosphate hydrolases"/>
    <property type="match status" value="1"/>
</dbReference>
<evidence type="ECO:0000313" key="7">
    <source>
        <dbReference type="Proteomes" id="UP000501534"/>
    </source>
</evidence>
<dbReference type="EMBL" id="CP053069">
    <property type="protein sequence ID" value="QJR12100.1"/>
    <property type="molecule type" value="Genomic_DNA"/>
</dbReference>
<keyword evidence="7" id="KW-1185">Reference proteome</keyword>
<dbReference type="InterPro" id="IPR003439">
    <property type="entry name" value="ABC_transporter-like_ATP-bd"/>
</dbReference>
<reference evidence="6 7" key="1">
    <citation type="submission" date="2020-04" db="EMBL/GenBank/DDBJ databases">
        <title>Usitatibacter rugosus gen. nov., sp. nov. and Usitatibacter palustris sp. nov., novel members of Usitatibacteraceae fam. nov. within the order Nitrosomonadales isolated from soil.</title>
        <authorList>
            <person name="Huber K.J."/>
            <person name="Neumann-Schaal M."/>
            <person name="Geppert A."/>
            <person name="Luckner M."/>
            <person name="Wanner G."/>
            <person name="Overmann J."/>
        </authorList>
    </citation>
    <scope>NUCLEOTIDE SEQUENCE [LARGE SCALE GENOMIC DNA]</scope>
    <source>
        <strain evidence="6 7">0125_3</strain>
    </source>
</reference>
<dbReference type="InterPro" id="IPR027417">
    <property type="entry name" value="P-loop_NTPase"/>
</dbReference>
<evidence type="ECO:0000313" key="6">
    <source>
        <dbReference type="EMBL" id="QJR12100.1"/>
    </source>
</evidence>
<keyword evidence="6" id="KW-0378">Hydrolase</keyword>
<keyword evidence="1" id="KW-0813">Transport</keyword>
<dbReference type="CDD" id="cd03219">
    <property type="entry name" value="ABC_Mj1267_LivG_branched"/>
    <property type="match status" value="1"/>
</dbReference>
<proteinExistence type="predicted"/>
<evidence type="ECO:0000256" key="2">
    <source>
        <dbReference type="ARBA" id="ARBA00022475"/>
    </source>
</evidence>
<dbReference type="PROSITE" id="PS50893">
    <property type="entry name" value="ABC_TRANSPORTER_2"/>
    <property type="match status" value="1"/>
</dbReference>
<dbReference type="GO" id="GO:0005524">
    <property type="term" value="F:ATP binding"/>
    <property type="evidence" value="ECO:0007669"/>
    <property type="project" value="UniProtKB-KW"/>
</dbReference>
<dbReference type="EC" id="3.6.3.-" evidence="6"/>
<dbReference type="Pfam" id="PF00005">
    <property type="entry name" value="ABC_tran"/>
    <property type="match status" value="1"/>
</dbReference>
<dbReference type="FunFam" id="3.40.50.300:FF:000421">
    <property type="entry name" value="Branched-chain amino acid ABC transporter ATP-binding protein"/>
    <property type="match status" value="1"/>
</dbReference>
<keyword evidence="3" id="KW-0547">Nucleotide-binding</keyword>
<evidence type="ECO:0000256" key="4">
    <source>
        <dbReference type="ARBA" id="ARBA00022840"/>
    </source>
</evidence>
<evidence type="ECO:0000256" key="3">
    <source>
        <dbReference type="ARBA" id="ARBA00022741"/>
    </source>
</evidence>
<dbReference type="GO" id="GO:0005886">
    <property type="term" value="C:plasma membrane"/>
    <property type="evidence" value="ECO:0007669"/>
    <property type="project" value="TreeGrafter"/>
</dbReference>
<dbReference type="Pfam" id="PF12399">
    <property type="entry name" value="BCA_ABC_TP_C"/>
    <property type="match status" value="1"/>
</dbReference>
<evidence type="ECO:0000259" key="5">
    <source>
        <dbReference type="PROSITE" id="PS50893"/>
    </source>
</evidence>
<dbReference type="InterPro" id="IPR003593">
    <property type="entry name" value="AAA+_ATPase"/>
</dbReference>
<name>A0A6M4GXT9_9PROT</name>
<gene>
    <name evidence="6" type="primary">lptB_8</name>
    <name evidence="6" type="ORF">DSM104443_03183</name>
</gene>
<dbReference type="PANTHER" id="PTHR45772">
    <property type="entry name" value="CONSERVED COMPONENT OF ABC TRANSPORTER FOR NATURAL AMINO ACIDS-RELATED"/>
    <property type="match status" value="1"/>
</dbReference>
<evidence type="ECO:0000256" key="1">
    <source>
        <dbReference type="ARBA" id="ARBA00022448"/>
    </source>
</evidence>
<protein>
    <submittedName>
        <fullName evidence="6">Lipopolysaccharide export system ATP-binding protein LptB</fullName>
        <ecNumber evidence="6">3.6.3.-</ecNumber>
    </submittedName>
</protein>
<dbReference type="PANTHER" id="PTHR45772:SF3">
    <property type="entry name" value="ABC TRANSPORTER ATP-BINDING PROTEIN"/>
    <property type="match status" value="1"/>
</dbReference>
<sequence>MSAALTLRGLRKSFGATEIIRGVDLELRAGERRALIGPNGAGKSTLFHLISGNLRPTSGEIELDGQRIEGWSPERVNRLGLARSFQITNIFPKLSVFENVRIAVMQRYSLQYVFWRRIERVSNLREKVDQLLERVRLQHQAHTLAGEMTYSGQRSLELAMTLASDPKVILLDEPMAGMSSEETQYTAELIREVTAGRTLLLVEHDMDVVFSLGERISVLVYGEIIATGTPDEIRQHQGVRQAYLGEEHAA</sequence>